<feature type="region of interest" description="Disordered" evidence="3">
    <location>
        <begin position="1"/>
        <end position="45"/>
    </location>
</feature>
<dbReference type="EMBL" id="QXGH01000001">
    <property type="protein sequence ID" value="RHW29165.1"/>
    <property type="molecule type" value="Genomic_DNA"/>
</dbReference>
<comment type="caution">
    <text evidence="4">The sequence shown here is derived from an EMBL/GenBank/DDBJ whole genome shotgun (WGS) entry which is preliminary data.</text>
</comment>
<dbReference type="Gene3D" id="3.40.50.720">
    <property type="entry name" value="NAD(P)-binding Rossmann-like Domain"/>
    <property type="match status" value="1"/>
</dbReference>
<organism evidence="4 5">
    <name type="scientific">Nocardioides immobilis</name>
    <dbReference type="NCBI Taxonomy" id="2049295"/>
    <lineage>
        <taxon>Bacteria</taxon>
        <taxon>Bacillati</taxon>
        <taxon>Actinomycetota</taxon>
        <taxon>Actinomycetes</taxon>
        <taxon>Propionibacteriales</taxon>
        <taxon>Nocardioidaceae</taxon>
        <taxon>Nocardioides</taxon>
    </lineage>
</organism>
<dbReference type="PRINTS" id="PR00081">
    <property type="entry name" value="GDHRDH"/>
</dbReference>
<dbReference type="SUPFAM" id="SSF51735">
    <property type="entry name" value="NAD(P)-binding Rossmann-fold domains"/>
    <property type="match status" value="1"/>
</dbReference>
<dbReference type="AlphaFoldDB" id="A0A417Y985"/>
<dbReference type="InterPro" id="IPR002347">
    <property type="entry name" value="SDR_fam"/>
</dbReference>
<keyword evidence="2" id="KW-0560">Oxidoreductase</keyword>
<reference evidence="4 5" key="1">
    <citation type="submission" date="2018-09" db="EMBL/GenBank/DDBJ databases">
        <title>Genome sequencing of Nocardioides immobilis CCTCC AB 2017083 for comparison to Nocardioides silvaticus.</title>
        <authorList>
            <person name="Li C."/>
            <person name="Wang G."/>
        </authorList>
    </citation>
    <scope>NUCLEOTIDE SEQUENCE [LARGE SCALE GENOMIC DNA]</scope>
    <source>
        <strain evidence="4 5">CCTCC AB 2017083</strain>
    </source>
</reference>
<dbReference type="FunFam" id="3.40.50.720:FF:000084">
    <property type="entry name" value="Short-chain dehydrogenase reductase"/>
    <property type="match status" value="1"/>
</dbReference>
<proteinExistence type="inferred from homology"/>
<dbReference type="CDD" id="cd05233">
    <property type="entry name" value="SDR_c"/>
    <property type="match status" value="1"/>
</dbReference>
<keyword evidence="5" id="KW-1185">Reference proteome</keyword>
<name>A0A417Y985_9ACTN</name>
<evidence type="ECO:0000313" key="4">
    <source>
        <dbReference type="EMBL" id="RHW29165.1"/>
    </source>
</evidence>
<gene>
    <name evidence="4" type="ORF">D0Z08_00075</name>
</gene>
<dbReference type="InterPro" id="IPR036291">
    <property type="entry name" value="NAD(P)-bd_dom_sf"/>
</dbReference>
<dbReference type="PANTHER" id="PTHR24321">
    <property type="entry name" value="DEHYDROGENASES, SHORT CHAIN"/>
    <property type="match status" value="1"/>
</dbReference>
<dbReference type="GO" id="GO:0016491">
    <property type="term" value="F:oxidoreductase activity"/>
    <property type="evidence" value="ECO:0007669"/>
    <property type="project" value="UniProtKB-KW"/>
</dbReference>
<feature type="compositionally biased region" description="Basic and acidic residues" evidence="3">
    <location>
        <begin position="1"/>
        <end position="17"/>
    </location>
</feature>
<evidence type="ECO:0000256" key="3">
    <source>
        <dbReference type="SAM" id="MobiDB-lite"/>
    </source>
</evidence>
<protein>
    <submittedName>
        <fullName evidence="4">SDR family oxidoreductase</fullName>
    </submittedName>
</protein>
<comment type="similarity">
    <text evidence="1">Belongs to the short-chain dehydrogenases/reductases (SDR) family.</text>
</comment>
<evidence type="ECO:0000256" key="1">
    <source>
        <dbReference type="ARBA" id="ARBA00006484"/>
    </source>
</evidence>
<dbReference type="PRINTS" id="PR00080">
    <property type="entry name" value="SDRFAMILY"/>
</dbReference>
<evidence type="ECO:0000313" key="5">
    <source>
        <dbReference type="Proteomes" id="UP000283644"/>
    </source>
</evidence>
<dbReference type="OrthoDB" id="9804774at2"/>
<dbReference type="Proteomes" id="UP000283644">
    <property type="component" value="Unassembled WGS sequence"/>
</dbReference>
<sequence>MADLPTGDHVRRDGDGRRPRRRAHRTDRVGRTRGPALAQRSQPAAPTHAALGCGWYAISQRFADEAGTVTNTHQESPVEGTALETSATQRRTLHEVSEPDSVAIVTGGAGTLGRAIAANLATRVQTVVIVDLSSTNVMDTAAEFASGSAANVTGAHLDVSDATANAALMSEIAERYGRLDYLINNAAISQRTAFGDITEEEWARAMAVNLWGPASLAQAAAPLLRSGGGGAIVNISSRTWATGGPLSYVTSKAGIVGMTRSLAVELAPANIRVNAVAPSMVETPFVRNGRSETEYGRLIQRQRSFSLLPRLATADDVAEAVSFLASPRSSFITGEVLHVAGGGQLAPPP</sequence>
<dbReference type="Pfam" id="PF13561">
    <property type="entry name" value="adh_short_C2"/>
    <property type="match status" value="1"/>
</dbReference>
<evidence type="ECO:0000256" key="2">
    <source>
        <dbReference type="ARBA" id="ARBA00023002"/>
    </source>
</evidence>
<dbReference type="PANTHER" id="PTHR24321:SF8">
    <property type="entry name" value="ESTRADIOL 17-BETA-DEHYDROGENASE 8-RELATED"/>
    <property type="match status" value="1"/>
</dbReference>
<accession>A0A417Y985</accession>